<accession>A0A3G4ZK57</accession>
<feature type="domain" description="Glycosyl hydrolase family 13 catalytic" evidence="2">
    <location>
        <begin position="5"/>
        <end position="320"/>
    </location>
</feature>
<dbReference type="Pfam" id="PF00128">
    <property type="entry name" value="Alpha-amylase"/>
    <property type="match status" value="2"/>
</dbReference>
<dbReference type="PANTHER" id="PTHR10357:SF205">
    <property type="entry name" value="O-GLYCOSYL HYDROLASE FAMILY 13"/>
    <property type="match status" value="1"/>
</dbReference>
<proteinExistence type="inferred from homology"/>
<dbReference type="Gene3D" id="3.20.20.80">
    <property type="entry name" value="Glycosidases"/>
    <property type="match status" value="1"/>
</dbReference>
<gene>
    <name evidence="3" type="ORF">Terrestrivirus1_96</name>
</gene>
<dbReference type="GO" id="GO:0004556">
    <property type="term" value="F:alpha-amylase activity"/>
    <property type="evidence" value="ECO:0007669"/>
    <property type="project" value="InterPro"/>
</dbReference>
<dbReference type="GO" id="GO:0009313">
    <property type="term" value="P:oligosaccharide catabolic process"/>
    <property type="evidence" value="ECO:0007669"/>
    <property type="project" value="TreeGrafter"/>
</dbReference>
<evidence type="ECO:0000256" key="1">
    <source>
        <dbReference type="ARBA" id="ARBA00008061"/>
    </source>
</evidence>
<dbReference type="GO" id="GO:0043169">
    <property type="term" value="F:cation binding"/>
    <property type="evidence" value="ECO:0007669"/>
    <property type="project" value="InterPro"/>
</dbReference>
<protein>
    <submittedName>
        <fullName evidence="3">Alpha-amylase</fullName>
    </submittedName>
</protein>
<evidence type="ECO:0000259" key="2">
    <source>
        <dbReference type="SMART" id="SM00642"/>
    </source>
</evidence>
<evidence type="ECO:0000313" key="3">
    <source>
        <dbReference type="EMBL" id="AYV75222.1"/>
    </source>
</evidence>
<dbReference type="InterPro" id="IPR017853">
    <property type="entry name" value="GH"/>
</dbReference>
<dbReference type="InterPro" id="IPR006047">
    <property type="entry name" value="GH13_cat_dom"/>
</dbReference>
<organism evidence="3">
    <name type="scientific">Terrestrivirus sp</name>
    <dbReference type="NCBI Taxonomy" id="2487775"/>
    <lineage>
        <taxon>Viruses</taxon>
        <taxon>Varidnaviria</taxon>
        <taxon>Bamfordvirae</taxon>
        <taxon>Nucleocytoviricota</taxon>
        <taxon>Megaviricetes</taxon>
        <taxon>Imitervirales</taxon>
        <taxon>Mimiviridae</taxon>
        <taxon>Klosneuvirinae</taxon>
    </lineage>
</organism>
<dbReference type="PRINTS" id="PR00110">
    <property type="entry name" value="ALPHAAMYLASE"/>
</dbReference>
<dbReference type="EMBL" id="MK071979">
    <property type="protein sequence ID" value="AYV75222.1"/>
    <property type="molecule type" value="Genomic_DNA"/>
</dbReference>
<reference evidence="3" key="1">
    <citation type="submission" date="2018-10" db="EMBL/GenBank/DDBJ databases">
        <title>Hidden diversity of soil giant viruses.</title>
        <authorList>
            <person name="Schulz F."/>
            <person name="Alteio L."/>
            <person name="Goudeau D."/>
            <person name="Ryan E.M."/>
            <person name="Malmstrom R.R."/>
            <person name="Blanchard J."/>
            <person name="Woyke T."/>
        </authorList>
    </citation>
    <scope>NUCLEOTIDE SEQUENCE</scope>
    <source>
        <strain evidence="3">TEV1</strain>
    </source>
</reference>
<dbReference type="SUPFAM" id="SSF51445">
    <property type="entry name" value="(Trans)glycosidases"/>
    <property type="match status" value="1"/>
</dbReference>
<sequence length="433" mass="50642">MRVYQLFVRNYSQQGTFEEVTKSIKKIKDLGIDCIYLLPIHPVGIKDKKGDLGSPYSIRDYEKIDPRHGTFEDFKTLVKSIHDEGMKIIMDAVINHTAKDNELITTHPEWYYTVDGKISAKVKEWYDIVDLDYECKDKDNLITYIIDVFKFWLELGVDGFRCDVASKVPEHVWEKCITECKGQYNKSIWIAESFHLKFSENNHNVLSENTLLKHFDLTYDYSLWKLFNSVVKGYAELEYYLDHVRLQLCNNRGRYLRFLENHDTQRFLSNADTKTTQAWLGFLNMLPDSIMIYNGFEYSNKTTPSLFQKDIIQKNENNILPLLPNIMGIKQYTKQLPVTSDVYILKIKPLTVVVYDRETTRGLYGIFFVRNENNTNGKIFDVELNDGVYQDIISAKNLVLKSKTLQVSTSEAGCIVLQFKQKQRLRSYKSNLF</sequence>
<dbReference type="SMART" id="SM00642">
    <property type="entry name" value="Aamy"/>
    <property type="match status" value="1"/>
</dbReference>
<dbReference type="InterPro" id="IPR006046">
    <property type="entry name" value="Alpha_amylase"/>
</dbReference>
<dbReference type="PANTHER" id="PTHR10357">
    <property type="entry name" value="ALPHA-AMYLASE FAMILY MEMBER"/>
    <property type="match status" value="1"/>
</dbReference>
<dbReference type="CDD" id="cd11313">
    <property type="entry name" value="AmyAc_arch_bac_AmyA"/>
    <property type="match status" value="1"/>
</dbReference>
<comment type="similarity">
    <text evidence="1">Belongs to the glycosyl hydrolase 13 family.</text>
</comment>
<name>A0A3G4ZK57_9VIRU</name>